<evidence type="ECO:0000313" key="4">
    <source>
        <dbReference type="Proteomes" id="UP001183202"/>
    </source>
</evidence>
<keyword evidence="3" id="KW-0540">Nuclease</keyword>
<dbReference type="InterPro" id="IPR003615">
    <property type="entry name" value="HNH_nuc"/>
</dbReference>
<evidence type="ECO:0000313" key="3">
    <source>
        <dbReference type="EMBL" id="MDT0349601.1"/>
    </source>
</evidence>
<accession>A0ABU2N6N8</accession>
<dbReference type="SMART" id="SM00507">
    <property type="entry name" value="HNHc"/>
    <property type="match status" value="1"/>
</dbReference>
<evidence type="ECO:0000259" key="2">
    <source>
        <dbReference type="SMART" id="SM00507"/>
    </source>
</evidence>
<reference evidence="4" key="1">
    <citation type="submission" date="2023-07" db="EMBL/GenBank/DDBJ databases">
        <title>30 novel species of actinomycetes from the DSMZ collection.</title>
        <authorList>
            <person name="Nouioui I."/>
        </authorList>
    </citation>
    <scope>NUCLEOTIDE SEQUENCE [LARGE SCALE GENOMIC DNA]</scope>
    <source>
        <strain evidence="4">DSM 45834</strain>
    </source>
</reference>
<dbReference type="CDD" id="cd00085">
    <property type="entry name" value="HNHc"/>
    <property type="match status" value="1"/>
</dbReference>
<dbReference type="EMBL" id="JAVREJ010000004">
    <property type="protein sequence ID" value="MDT0349601.1"/>
    <property type="molecule type" value="Genomic_DNA"/>
</dbReference>
<dbReference type="RefSeq" id="WP_311555620.1">
    <property type="nucleotide sequence ID" value="NZ_JAVREJ010000004.1"/>
</dbReference>
<feature type="domain" description="HNH nuclease" evidence="2">
    <location>
        <begin position="101"/>
        <end position="153"/>
    </location>
</feature>
<name>A0ABU2N6N8_9PSEU</name>
<dbReference type="Proteomes" id="UP001183202">
    <property type="component" value="Unassembled WGS sequence"/>
</dbReference>
<dbReference type="GO" id="GO:0004519">
    <property type="term" value="F:endonuclease activity"/>
    <property type="evidence" value="ECO:0007669"/>
    <property type="project" value="UniProtKB-KW"/>
</dbReference>
<feature type="region of interest" description="Disordered" evidence="1">
    <location>
        <begin position="167"/>
        <end position="213"/>
    </location>
</feature>
<feature type="compositionally biased region" description="Pro residues" evidence="1">
    <location>
        <begin position="192"/>
        <end position="213"/>
    </location>
</feature>
<sequence>MITPEADGMAALWALLTATEAAGAFTWLTRLARGLGSDDPRSMDARRADILTACELVGHAPIPASLARDTATESVWQRLVTDPLSGTLLDHGRSTYHPPAGLADHVRARDVYCRFPGCRRTAVDAELDHILAWSDGGTTSDHNLAAYCTHHHRLKHHAGWQVHANPDGSLTWTTPTGHQRTTTPHDYRPEPAPEPASPPCPTTNEPGPDPPRF</sequence>
<keyword evidence="4" id="KW-1185">Reference proteome</keyword>
<evidence type="ECO:0000256" key="1">
    <source>
        <dbReference type="SAM" id="MobiDB-lite"/>
    </source>
</evidence>
<feature type="compositionally biased region" description="Low complexity" evidence="1">
    <location>
        <begin position="171"/>
        <end position="182"/>
    </location>
</feature>
<dbReference type="Gene3D" id="1.10.30.50">
    <property type="match status" value="1"/>
</dbReference>
<keyword evidence="3" id="KW-0255">Endonuclease</keyword>
<comment type="caution">
    <text evidence="3">The sequence shown here is derived from an EMBL/GenBank/DDBJ whole genome shotgun (WGS) entry which is preliminary data.</text>
</comment>
<keyword evidence="3" id="KW-0378">Hydrolase</keyword>
<gene>
    <name evidence="3" type="ORF">RM445_08710</name>
</gene>
<organism evidence="3 4">
    <name type="scientific">Pseudonocardia charpentierae</name>
    <dbReference type="NCBI Taxonomy" id="3075545"/>
    <lineage>
        <taxon>Bacteria</taxon>
        <taxon>Bacillati</taxon>
        <taxon>Actinomycetota</taxon>
        <taxon>Actinomycetes</taxon>
        <taxon>Pseudonocardiales</taxon>
        <taxon>Pseudonocardiaceae</taxon>
        <taxon>Pseudonocardia</taxon>
    </lineage>
</organism>
<dbReference type="InterPro" id="IPR002711">
    <property type="entry name" value="HNH"/>
</dbReference>
<protein>
    <submittedName>
        <fullName evidence="3">HNH endonuclease</fullName>
    </submittedName>
</protein>
<dbReference type="Pfam" id="PF01844">
    <property type="entry name" value="HNH"/>
    <property type="match status" value="1"/>
</dbReference>
<proteinExistence type="predicted"/>